<dbReference type="GO" id="GO:0098552">
    <property type="term" value="C:side of membrane"/>
    <property type="evidence" value="ECO:0007669"/>
    <property type="project" value="UniProtKB-KW"/>
</dbReference>
<evidence type="ECO:0000256" key="5">
    <source>
        <dbReference type="ARBA" id="ARBA00022989"/>
    </source>
</evidence>
<keyword evidence="11" id="KW-1185">Reference proteome</keyword>
<evidence type="ECO:0000256" key="8">
    <source>
        <dbReference type="ARBA" id="ARBA00023288"/>
    </source>
</evidence>
<evidence type="ECO:0000313" key="10">
    <source>
        <dbReference type="EMBL" id="VEN55276.1"/>
    </source>
</evidence>
<dbReference type="InterPro" id="IPR031424">
    <property type="entry name" value="QVR-like"/>
</dbReference>
<feature type="signal peptide" evidence="9">
    <location>
        <begin position="1"/>
        <end position="22"/>
    </location>
</feature>
<evidence type="ECO:0000256" key="1">
    <source>
        <dbReference type="ARBA" id="ARBA00004589"/>
    </source>
</evidence>
<feature type="chain" id="PRO_5024852193" description="Protein sleepless" evidence="9">
    <location>
        <begin position="23"/>
        <end position="112"/>
    </location>
</feature>
<organism evidence="10 11">
    <name type="scientific">Callosobruchus maculatus</name>
    <name type="common">Southern cowpea weevil</name>
    <name type="synonym">Pulse bruchid</name>
    <dbReference type="NCBI Taxonomy" id="64391"/>
    <lineage>
        <taxon>Eukaryota</taxon>
        <taxon>Metazoa</taxon>
        <taxon>Ecdysozoa</taxon>
        <taxon>Arthropoda</taxon>
        <taxon>Hexapoda</taxon>
        <taxon>Insecta</taxon>
        <taxon>Pterygota</taxon>
        <taxon>Neoptera</taxon>
        <taxon>Endopterygota</taxon>
        <taxon>Coleoptera</taxon>
        <taxon>Polyphaga</taxon>
        <taxon>Cucujiformia</taxon>
        <taxon>Chrysomeloidea</taxon>
        <taxon>Chrysomelidae</taxon>
        <taxon>Bruchinae</taxon>
        <taxon>Bruchini</taxon>
        <taxon>Callosobruchus</taxon>
    </lineage>
</organism>
<protein>
    <recommendedName>
        <fullName evidence="12">Protein sleepless</fullName>
    </recommendedName>
</protein>
<keyword evidence="5" id="KW-1133">Transmembrane helix</keyword>
<comment type="subcellular location">
    <subcellularLocation>
        <location evidence="1">Membrane</location>
        <topology evidence="1">Lipid-anchor</topology>
        <topology evidence="1">GPI-anchor</topology>
    </subcellularLocation>
</comment>
<keyword evidence="7" id="KW-0325">Glycoprotein</keyword>
<dbReference type="GO" id="GO:0030431">
    <property type="term" value="P:sleep"/>
    <property type="evidence" value="ECO:0007669"/>
    <property type="project" value="InterPro"/>
</dbReference>
<evidence type="ECO:0000256" key="2">
    <source>
        <dbReference type="ARBA" id="ARBA00022622"/>
    </source>
</evidence>
<evidence type="ECO:0000256" key="6">
    <source>
        <dbReference type="ARBA" id="ARBA00023136"/>
    </source>
</evidence>
<dbReference type="InterPro" id="IPR050975">
    <property type="entry name" value="Sleep_regulator"/>
</dbReference>
<evidence type="ECO:0000313" key="11">
    <source>
        <dbReference type="Proteomes" id="UP000410492"/>
    </source>
</evidence>
<reference evidence="10 11" key="1">
    <citation type="submission" date="2019-01" db="EMBL/GenBank/DDBJ databases">
        <authorList>
            <person name="Sayadi A."/>
        </authorList>
    </citation>
    <scope>NUCLEOTIDE SEQUENCE [LARGE SCALE GENOMIC DNA]</scope>
</reference>
<name>A0A653D5Q7_CALMS</name>
<sequence>MGFCKIVLLLTFAIMAIVTVSCIKCYMCNTNNRGCAELQDPKSSRTDNCISITNDEVCIQYSFVRRGKPRITRDCILAGFTCDDVRNELRLIHAELRNCTICNDNLCNGNDD</sequence>
<evidence type="ECO:0000256" key="9">
    <source>
        <dbReference type="SAM" id="SignalP"/>
    </source>
</evidence>
<evidence type="ECO:0000256" key="7">
    <source>
        <dbReference type="ARBA" id="ARBA00023180"/>
    </source>
</evidence>
<dbReference type="PROSITE" id="PS51257">
    <property type="entry name" value="PROKAR_LIPOPROTEIN"/>
    <property type="match status" value="1"/>
</dbReference>
<evidence type="ECO:0008006" key="12">
    <source>
        <dbReference type="Google" id="ProtNLM"/>
    </source>
</evidence>
<accession>A0A653D5Q7</accession>
<keyword evidence="4 9" id="KW-0732">Signal</keyword>
<dbReference type="PANTHER" id="PTHR33562">
    <property type="entry name" value="ATILLA, ISOFORM B-RELATED-RELATED"/>
    <property type="match status" value="1"/>
</dbReference>
<keyword evidence="8" id="KW-0449">Lipoprotein</keyword>
<evidence type="ECO:0000256" key="4">
    <source>
        <dbReference type="ARBA" id="ARBA00022729"/>
    </source>
</evidence>
<proteinExistence type="predicted"/>
<dbReference type="Pfam" id="PF17064">
    <property type="entry name" value="QVR"/>
    <property type="match status" value="1"/>
</dbReference>
<dbReference type="OrthoDB" id="10328996at2759"/>
<keyword evidence="2" id="KW-0336">GPI-anchor</keyword>
<gene>
    <name evidence="10" type="ORF">CALMAC_LOCUS14502</name>
</gene>
<dbReference type="GO" id="GO:0032222">
    <property type="term" value="P:regulation of synaptic transmission, cholinergic"/>
    <property type="evidence" value="ECO:0007669"/>
    <property type="project" value="InterPro"/>
</dbReference>
<keyword evidence="6" id="KW-0472">Membrane</keyword>
<dbReference type="AlphaFoldDB" id="A0A653D5Q7"/>
<dbReference type="EMBL" id="CAACVG010010223">
    <property type="protein sequence ID" value="VEN55276.1"/>
    <property type="molecule type" value="Genomic_DNA"/>
</dbReference>
<keyword evidence="3" id="KW-0812">Transmembrane</keyword>
<evidence type="ECO:0000256" key="3">
    <source>
        <dbReference type="ARBA" id="ARBA00022692"/>
    </source>
</evidence>
<dbReference type="Proteomes" id="UP000410492">
    <property type="component" value="Unassembled WGS sequence"/>
</dbReference>